<organism evidence="1 2">
    <name type="scientific">Pseudomonas fulva (strain 12-X)</name>
    <dbReference type="NCBI Taxonomy" id="743720"/>
    <lineage>
        <taxon>Bacteria</taxon>
        <taxon>Pseudomonadati</taxon>
        <taxon>Pseudomonadota</taxon>
        <taxon>Gammaproteobacteria</taxon>
        <taxon>Pseudomonadales</taxon>
        <taxon>Pseudomonadaceae</taxon>
        <taxon>Pseudomonas</taxon>
    </lineage>
</organism>
<keyword evidence="2" id="KW-1185">Reference proteome</keyword>
<dbReference type="EMBL" id="CP002727">
    <property type="protein sequence ID" value="AEF22712.1"/>
    <property type="molecule type" value="Genomic_DNA"/>
</dbReference>
<proteinExistence type="predicted"/>
<dbReference type="AlphaFoldDB" id="F6AH86"/>
<dbReference type="KEGG" id="pfv:Psefu_2747"/>
<evidence type="ECO:0000313" key="1">
    <source>
        <dbReference type="EMBL" id="AEF22712.1"/>
    </source>
</evidence>
<gene>
    <name evidence="1" type="ordered locus">Psefu_2747</name>
</gene>
<sequence length="39" mass="4083">MVATGGATHCLCEQLIGIPSGKGKLMELTKAEMMSQTES</sequence>
<accession>F6AH86</accession>
<dbReference type="HOGENOM" id="CLU_3315535_0_0_6"/>
<evidence type="ECO:0000313" key="2">
    <source>
        <dbReference type="Proteomes" id="UP000000686"/>
    </source>
</evidence>
<name>F6AH86_PSEF1</name>
<dbReference type="Proteomes" id="UP000000686">
    <property type="component" value="Chromosome"/>
</dbReference>
<reference evidence="1 2" key="1">
    <citation type="submission" date="2011-04" db="EMBL/GenBank/DDBJ databases">
        <title>Complete sequence of Pseudomonas fulva 12-X.</title>
        <authorList>
            <consortium name="US DOE Joint Genome Institute"/>
            <person name="Lucas S."/>
            <person name="Han J."/>
            <person name="Lapidus A."/>
            <person name="Cheng J.-F."/>
            <person name="Goodwin L."/>
            <person name="Pitluck S."/>
            <person name="Peters L."/>
            <person name="Mikhailova N."/>
            <person name="Pagani I."/>
            <person name="Davenport K."/>
            <person name="Han C."/>
            <person name="Tapia R."/>
            <person name="Land M."/>
            <person name="Hauser L."/>
            <person name="Kyrpides N."/>
            <person name="Ivanova N."/>
            <person name="Pagani I."/>
            <person name="Lcollab F.I."/>
            <person name="Woyke T."/>
        </authorList>
    </citation>
    <scope>NUCLEOTIDE SEQUENCE [LARGE SCALE GENOMIC DNA]</scope>
    <source>
        <strain evidence="2">12-X</strain>
    </source>
</reference>
<protein>
    <submittedName>
        <fullName evidence="1">Uncharacterized protein</fullName>
    </submittedName>
</protein>